<keyword evidence="13" id="KW-0969">Cilium</keyword>
<dbReference type="GO" id="GO:0009431">
    <property type="term" value="C:bacterial-type flagellum basal body, MS ring"/>
    <property type="evidence" value="ECO:0007669"/>
    <property type="project" value="InterPro"/>
</dbReference>
<dbReference type="Pfam" id="PF01514">
    <property type="entry name" value="YscJ_FliF"/>
    <property type="match status" value="1"/>
</dbReference>
<reference evidence="13 14" key="2">
    <citation type="submission" date="2020-08" db="EMBL/GenBank/DDBJ databases">
        <title>Stappia taiwanensis sp. nov., isolated from a coastal thermal spring.</title>
        <authorList>
            <person name="Kampfer P."/>
        </authorList>
    </citation>
    <scope>NUCLEOTIDE SEQUENCE [LARGE SCALE GENOMIC DNA]</scope>
    <source>
        <strain evidence="13 14">DSM 23284</strain>
    </source>
</reference>
<dbReference type="GO" id="GO:0071973">
    <property type="term" value="P:bacterial-type flagellum-dependent cell motility"/>
    <property type="evidence" value="ECO:0007669"/>
    <property type="project" value="InterPro"/>
</dbReference>
<dbReference type="InterPro" id="IPR006182">
    <property type="entry name" value="FliF_N_dom"/>
</dbReference>
<evidence type="ECO:0000256" key="7">
    <source>
        <dbReference type="ARBA" id="ARBA00023136"/>
    </source>
</evidence>
<evidence type="ECO:0000313" key="13">
    <source>
        <dbReference type="EMBL" id="MBA4611261.1"/>
    </source>
</evidence>
<dbReference type="Proteomes" id="UP000559404">
    <property type="component" value="Unassembled WGS sequence"/>
</dbReference>
<dbReference type="GO" id="GO:0003774">
    <property type="term" value="F:cytoskeletal motor activity"/>
    <property type="evidence" value="ECO:0007669"/>
    <property type="project" value="InterPro"/>
</dbReference>
<keyword evidence="5 10" id="KW-0812">Transmembrane</keyword>
<dbReference type="InterPro" id="IPR013556">
    <property type="entry name" value="Flag_M-ring_C"/>
</dbReference>
<dbReference type="EMBL" id="JACEON010000004">
    <property type="protein sequence ID" value="MBA4611261.1"/>
    <property type="molecule type" value="Genomic_DNA"/>
</dbReference>
<evidence type="ECO:0000256" key="1">
    <source>
        <dbReference type="ARBA" id="ARBA00004117"/>
    </source>
</evidence>
<dbReference type="RefSeq" id="WP_181759450.1">
    <property type="nucleotide sequence ID" value="NZ_BMCR01000002.1"/>
</dbReference>
<dbReference type="InterPro" id="IPR045851">
    <property type="entry name" value="AMP-bd_C_sf"/>
</dbReference>
<evidence type="ECO:0000256" key="9">
    <source>
        <dbReference type="PIRNR" id="PIRNR004862"/>
    </source>
</evidence>
<feature type="domain" description="Flagellar M-ring N-terminal" evidence="11">
    <location>
        <begin position="38"/>
        <end position="211"/>
    </location>
</feature>
<dbReference type="InterPro" id="IPR000067">
    <property type="entry name" value="FlgMring_FliF"/>
</dbReference>
<evidence type="ECO:0000256" key="6">
    <source>
        <dbReference type="ARBA" id="ARBA00022989"/>
    </source>
</evidence>
<keyword evidence="13" id="KW-0282">Flagellum</keyword>
<evidence type="ECO:0000259" key="12">
    <source>
        <dbReference type="Pfam" id="PF08345"/>
    </source>
</evidence>
<feature type="transmembrane region" description="Helical" evidence="10">
    <location>
        <begin position="432"/>
        <end position="450"/>
    </location>
</feature>
<proteinExistence type="inferred from homology"/>
<keyword evidence="13" id="KW-0966">Cell projection</keyword>
<dbReference type="PIRSF" id="PIRSF004862">
    <property type="entry name" value="FliF"/>
    <property type="match status" value="1"/>
</dbReference>
<dbReference type="GO" id="GO:0005886">
    <property type="term" value="C:plasma membrane"/>
    <property type="evidence" value="ECO:0007669"/>
    <property type="project" value="UniProtKB-SubCell"/>
</dbReference>
<keyword evidence="8 9" id="KW-0975">Bacterial flagellum</keyword>
<sequence length="548" mass="58895">MNGFGELVKTLGPTRLAAMGAVAAILVGVFAFIMLRISTPQMTPLYTDLTFEDSSAIVSQLESLAVLHELRNDGSTILVPEEEVFRTRMRLAEQGLPLGGSVGYEIFDKADTLGTTSFVQNINHTRALEGELARTIRSIGRIKAARVHLVIPERKLFQRDFQPPTASIVLNVRGSLDPGQIRAIQHIVATAVEGLQPNFVSIVDETGRLLASGAGEEGEGFIASSLQERAQSMEARLRSQVEEIVNSVVGVGRSRVRVAMELDHNRITETQETFDPDGQVVRSTQTREENSSTIGRAGAVTAGTQLPETGQQTGEDANRNISNQAEEIVNFEISKSTKTEVVEAGGVRRVSVAVLVDGIYVPDANGDLVYEPRSAEELERIALLVRSAVGFDKGRGDTVEVVNLRFAQAPNSVLAEVEPGLFEFTRSDLMRFVELGVLFLIAVLLTLFAVRPLVKRILTAEEAPVPALAGPEGAAAEQALLADGGAGATGETPAVETDEAGDPRIAWLEEAQAQGAVQVATIAKVGDLIEEYPHEAVSIIRSWMNEAA</sequence>
<evidence type="ECO:0000256" key="3">
    <source>
        <dbReference type="ARBA" id="ARBA00007971"/>
    </source>
</evidence>
<feature type="transmembrane region" description="Helical" evidence="10">
    <location>
        <begin position="16"/>
        <end position="35"/>
    </location>
</feature>
<evidence type="ECO:0000313" key="14">
    <source>
        <dbReference type="Proteomes" id="UP000559404"/>
    </source>
</evidence>
<comment type="subcellular location">
    <subcellularLocation>
        <location evidence="1 9">Bacterial flagellum basal body</location>
    </subcellularLocation>
    <subcellularLocation>
        <location evidence="2">Cell membrane</location>
        <topology evidence="2">Multi-pass membrane protein</topology>
    </subcellularLocation>
</comment>
<dbReference type="PRINTS" id="PR01009">
    <property type="entry name" value="FLGMRINGFLIF"/>
</dbReference>
<keyword evidence="14" id="KW-1185">Reference proteome</keyword>
<comment type="caution">
    <text evidence="13">The sequence shown here is derived from an EMBL/GenBank/DDBJ whole genome shotgun (WGS) entry which is preliminary data.</text>
</comment>
<dbReference type="Pfam" id="PF08345">
    <property type="entry name" value="YscJ_FliF_C"/>
    <property type="match status" value="1"/>
</dbReference>
<dbReference type="InterPro" id="IPR043427">
    <property type="entry name" value="YscJ/FliF"/>
</dbReference>
<evidence type="ECO:0000256" key="10">
    <source>
        <dbReference type="SAM" id="Phobius"/>
    </source>
</evidence>
<accession>A0A838XQD4</accession>
<comment type="function">
    <text evidence="9">The M ring may be actively involved in energy transduction.</text>
</comment>
<feature type="domain" description="Flagellar M-ring C-terminal" evidence="12">
    <location>
        <begin position="247"/>
        <end position="406"/>
    </location>
</feature>
<evidence type="ECO:0000256" key="2">
    <source>
        <dbReference type="ARBA" id="ARBA00004651"/>
    </source>
</evidence>
<organism evidence="13 14">
    <name type="scientific">Stappia taiwanensis</name>
    <dbReference type="NCBI Taxonomy" id="992267"/>
    <lineage>
        <taxon>Bacteria</taxon>
        <taxon>Pseudomonadati</taxon>
        <taxon>Pseudomonadota</taxon>
        <taxon>Alphaproteobacteria</taxon>
        <taxon>Hyphomicrobiales</taxon>
        <taxon>Stappiaceae</taxon>
        <taxon>Stappia</taxon>
    </lineage>
</organism>
<comment type="similarity">
    <text evidence="3 9">Belongs to the FliF family.</text>
</comment>
<reference evidence="13 14" key="1">
    <citation type="submission" date="2020-07" db="EMBL/GenBank/DDBJ databases">
        <authorList>
            <person name="Li M."/>
        </authorList>
    </citation>
    <scope>NUCLEOTIDE SEQUENCE [LARGE SCALE GENOMIC DNA]</scope>
    <source>
        <strain evidence="13 14">DSM 23284</strain>
    </source>
</reference>
<evidence type="ECO:0000256" key="5">
    <source>
        <dbReference type="ARBA" id="ARBA00022692"/>
    </source>
</evidence>
<keyword evidence="6 10" id="KW-1133">Transmembrane helix</keyword>
<keyword evidence="7 10" id="KW-0472">Membrane</keyword>
<gene>
    <name evidence="13" type="primary">fliF</name>
    <name evidence="13" type="ORF">H1W37_06345</name>
</gene>
<dbReference type="PANTHER" id="PTHR30046:SF0">
    <property type="entry name" value="FLAGELLAR M-RING PROTEIN"/>
    <property type="match status" value="1"/>
</dbReference>
<dbReference type="AlphaFoldDB" id="A0A838XQD4"/>
<keyword evidence="4" id="KW-1003">Cell membrane</keyword>
<dbReference type="NCBIfam" id="TIGR00206">
    <property type="entry name" value="fliF"/>
    <property type="match status" value="1"/>
</dbReference>
<name>A0A838XQD4_9HYPH</name>
<evidence type="ECO:0000256" key="4">
    <source>
        <dbReference type="ARBA" id="ARBA00022475"/>
    </source>
</evidence>
<dbReference type="PANTHER" id="PTHR30046">
    <property type="entry name" value="FLAGELLAR M-RING PROTEIN"/>
    <property type="match status" value="1"/>
</dbReference>
<evidence type="ECO:0000256" key="8">
    <source>
        <dbReference type="ARBA" id="ARBA00023143"/>
    </source>
</evidence>
<evidence type="ECO:0000259" key="11">
    <source>
        <dbReference type="Pfam" id="PF01514"/>
    </source>
</evidence>
<protein>
    <recommendedName>
        <fullName evidence="9">Flagellar M-ring protein</fullName>
    </recommendedName>
</protein>
<dbReference type="Gene3D" id="3.30.300.30">
    <property type="match status" value="1"/>
</dbReference>